<protein>
    <submittedName>
        <fullName evidence="6">PHB domain-containing protein</fullName>
    </submittedName>
</protein>
<sequence>MSGKERTEPQWVTPSSNQDVPPDYETIGTIFGYALVALSWLLIILTFPFSMCVCLKVIKEYERVVIFRIGRLVFGGARGPGMIFIIPCIDTYRKIDLRVVSYAVPPQEILSKDSVTVSVDAVVYFRTSDPIASVNNVDDAIYSTKLLAQTTLRNALGMKTLTEMLTEREAIAQLFFPLVERVEVKDIRLPQQLTRAMAAEAEAAREARAKVVAAEGEQKASRALKEAADVIQANPVALQLRHLQALNSIAAEHNSTIVFPVPVEMFGAFMKKDN</sequence>
<accession>A0A0N4Y0F0</accession>
<dbReference type="OMA" id="AFMKKDQ"/>
<comment type="similarity">
    <text evidence="1">Belongs to the band 7/mec-2 family.</text>
</comment>
<feature type="transmembrane region" description="Helical" evidence="2">
    <location>
        <begin position="30"/>
        <end position="58"/>
    </location>
</feature>
<gene>
    <name evidence="4" type="ORF">NBR_LOCUS8998</name>
</gene>
<dbReference type="PANTHER" id="PTHR10264:SF72">
    <property type="entry name" value="PROTEIN UNC-1"/>
    <property type="match status" value="1"/>
</dbReference>
<name>A0A0N4Y0F0_NIPBR</name>
<dbReference type="InterPro" id="IPR001107">
    <property type="entry name" value="Band_7"/>
</dbReference>
<dbReference type="WBParaSite" id="NBR_0000899701-mRNA-1">
    <property type="protein sequence ID" value="NBR_0000899701-mRNA-1"/>
    <property type="gene ID" value="NBR_0000899701"/>
</dbReference>
<reference evidence="6" key="1">
    <citation type="submission" date="2017-02" db="UniProtKB">
        <authorList>
            <consortium name="WormBaseParasite"/>
        </authorList>
    </citation>
    <scope>IDENTIFICATION</scope>
</reference>
<dbReference type="Gene3D" id="6.10.250.2090">
    <property type="match status" value="1"/>
</dbReference>
<dbReference type="Gene3D" id="3.30.479.30">
    <property type="entry name" value="Band 7 domain"/>
    <property type="match status" value="1"/>
</dbReference>
<keyword evidence="2" id="KW-0812">Transmembrane</keyword>
<dbReference type="InterPro" id="IPR043202">
    <property type="entry name" value="Band-7_stomatin-like"/>
</dbReference>
<dbReference type="InterPro" id="IPR001972">
    <property type="entry name" value="Stomatin_HflK_fam"/>
</dbReference>
<evidence type="ECO:0000313" key="5">
    <source>
        <dbReference type="Proteomes" id="UP000271162"/>
    </source>
</evidence>
<keyword evidence="2" id="KW-0472">Membrane</keyword>
<evidence type="ECO:0000259" key="3">
    <source>
        <dbReference type="SMART" id="SM00244"/>
    </source>
</evidence>
<dbReference type="PANTHER" id="PTHR10264">
    <property type="entry name" value="BAND 7 PROTEIN-RELATED"/>
    <property type="match status" value="1"/>
</dbReference>
<organism evidence="6">
    <name type="scientific">Nippostrongylus brasiliensis</name>
    <name type="common">Rat hookworm</name>
    <dbReference type="NCBI Taxonomy" id="27835"/>
    <lineage>
        <taxon>Eukaryota</taxon>
        <taxon>Metazoa</taxon>
        <taxon>Ecdysozoa</taxon>
        <taxon>Nematoda</taxon>
        <taxon>Chromadorea</taxon>
        <taxon>Rhabditida</taxon>
        <taxon>Rhabditina</taxon>
        <taxon>Rhabditomorpha</taxon>
        <taxon>Strongyloidea</taxon>
        <taxon>Heligmosomidae</taxon>
        <taxon>Nippostrongylus</taxon>
    </lineage>
</organism>
<dbReference type="SMART" id="SM00244">
    <property type="entry name" value="PHB"/>
    <property type="match status" value="1"/>
</dbReference>
<dbReference type="GO" id="GO:0009898">
    <property type="term" value="C:cytoplasmic side of plasma membrane"/>
    <property type="evidence" value="ECO:0007669"/>
    <property type="project" value="UniProtKB-ARBA"/>
</dbReference>
<dbReference type="Proteomes" id="UP000271162">
    <property type="component" value="Unassembled WGS sequence"/>
</dbReference>
<dbReference type="PRINTS" id="PR00721">
    <property type="entry name" value="STOMATIN"/>
</dbReference>
<feature type="domain" description="Band 7" evidence="3">
    <location>
        <begin position="53"/>
        <end position="201"/>
    </location>
</feature>
<evidence type="ECO:0000313" key="4">
    <source>
        <dbReference type="EMBL" id="VDL72587.1"/>
    </source>
</evidence>
<evidence type="ECO:0000256" key="1">
    <source>
        <dbReference type="ARBA" id="ARBA00008164"/>
    </source>
</evidence>
<dbReference type="AlphaFoldDB" id="A0A0N4Y0F0"/>
<dbReference type="EMBL" id="UYSL01020076">
    <property type="protein sequence ID" value="VDL72587.1"/>
    <property type="molecule type" value="Genomic_DNA"/>
</dbReference>
<evidence type="ECO:0000313" key="6">
    <source>
        <dbReference type="WBParaSite" id="NBR_0000899701-mRNA-1"/>
    </source>
</evidence>
<reference evidence="4 5" key="2">
    <citation type="submission" date="2018-11" db="EMBL/GenBank/DDBJ databases">
        <authorList>
            <consortium name="Pathogen Informatics"/>
        </authorList>
    </citation>
    <scope>NUCLEOTIDE SEQUENCE [LARGE SCALE GENOMIC DNA]</scope>
</reference>
<dbReference type="InterPro" id="IPR036013">
    <property type="entry name" value="Band_7/SPFH_dom_sf"/>
</dbReference>
<proteinExistence type="inferred from homology"/>
<dbReference type="SUPFAM" id="SSF117892">
    <property type="entry name" value="Band 7/SPFH domain"/>
    <property type="match status" value="1"/>
</dbReference>
<keyword evidence="2" id="KW-1133">Transmembrane helix</keyword>
<keyword evidence="5" id="KW-1185">Reference proteome</keyword>
<dbReference type="Pfam" id="PF01145">
    <property type="entry name" value="Band_7"/>
    <property type="match status" value="1"/>
</dbReference>
<dbReference type="STRING" id="27835.A0A0N4Y0F0"/>
<dbReference type="FunFam" id="3.30.479.30:FF:000004">
    <property type="entry name" value="Putative membrane protease family, stomatin"/>
    <property type="match status" value="1"/>
</dbReference>
<evidence type="ECO:0000256" key="2">
    <source>
        <dbReference type="SAM" id="Phobius"/>
    </source>
</evidence>